<reference evidence="2" key="1">
    <citation type="submission" date="2021-02" db="EMBL/GenBank/DDBJ databases">
        <authorList>
            <person name="Nowell W R."/>
        </authorList>
    </citation>
    <scope>NUCLEOTIDE SEQUENCE</scope>
</reference>
<comment type="caution">
    <text evidence="2">The sequence shown here is derived from an EMBL/GenBank/DDBJ whole genome shotgun (WGS) entry which is preliminary data.</text>
</comment>
<proteinExistence type="predicted"/>
<dbReference type="EMBL" id="CAJOBE010011661">
    <property type="protein sequence ID" value="CAF4135784.1"/>
    <property type="molecule type" value="Genomic_DNA"/>
</dbReference>
<dbReference type="EMBL" id="CAJNOU010003564">
    <property type="protein sequence ID" value="CAF1397470.1"/>
    <property type="molecule type" value="Genomic_DNA"/>
</dbReference>
<name>A0A819XE39_9BILA</name>
<protein>
    <submittedName>
        <fullName evidence="2">Uncharacterized protein</fullName>
    </submittedName>
</protein>
<dbReference type="AlphaFoldDB" id="A0A819XE39"/>
<sequence>MFFFGYIGQKVIFCGSKKAMMPDESSISINTAFKHNFLNDFVIKFNDNDDGHIMKNDEEKFDFESEKWTLDQLQNSIHEQIAHFQVQPEMMMMKN</sequence>
<evidence type="ECO:0000313" key="1">
    <source>
        <dbReference type="EMBL" id="CAF1397470.1"/>
    </source>
</evidence>
<evidence type="ECO:0000313" key="3">
    <source>
        <dbReference type="Proteomes" id="UP000663874"/>
    </source>
</evidence>
<dbReference type="Proteomes" id="UP000663889">
    <property type="component" value="Unassembled WGS sequence"/>
</dbReference>
<accession>A0A819XE39</accession>
<gene>
    <name evidence="2" type="ORF">FNK824_LOCUS32959</name>
    <name evidence="1" type="ORF">SEV965_LOCUS31265</name>
</gene>
<organism evidence="2 3">
    <name type="scientific">Rotaria sordida</name>
    <dbReference type="NCBI Taxonomy" id="392033"/>
    <lineage>
        <taxon>Eukaryota</taxon>
        <taxon>Metazoa</taxon>
        <taxon>Spiralia</taxon>
        <taxon>Gnathifera</taxon>
        <taxon>Rotifera</taxon>
        <taxon>Eurotatoria</taxon>
        <taxon>Bdelloidea</taxon>
        <taxon>Philodinida</taxon>
        <taxon>Philodinidae</taxon>
        <taxon>Rotaria</taxon>
    </lineage>
</organism>
<evidence type="ECO:0000313" key="2">
    <source>
        <dbReference type="EMBL" id="CAF4135784.1"/>
    </source>
</evidence>
<dbReference type="Proteomes" id="UP000663874">
    <property type="component" value="Unassembled WGS sequence"/>
</dbReference>